<dbReference type="InterPro" id="IPR003587">
    <property type="entry name" value="Hint_dom_N"/>
</dbReference>
<evidence type="ECO:0000313" key="4">
    <source>
        <dbReference type="Proteomes" id="UP000007967"/>
    </source>
</evidence>
<dbReference type="EMBL" id="CP001736">
    <property type="protein sequence ID" value="ADB30581.1"/>
    <property type="molecule type" value="Genomic_DNA"/>
</dbReference>
<dbReference type="Pfam" id="PF07591">
    <property type="entry name" value="PT-HINT"/>
    <property type="match status" value="1"/>
</dbReference>
<protein>
    <submittedName>
        <fullName evidence="3">Hedgehog/intein hint domain protein</fullName>
    </submittedName>
</protein>
<reference evidence="3 4" key="2">
    <citation type="journal article" date="2010" name="Stand. Genomic Sci.">
        <title>Complete genome sequence of Kribbella flavida type strain (IFO 14399).</title>
        <authorList>
            <person name="Pukall R."/>
            <person name="Lapidus A."/>
            <person name="Glavina Del Rio T."/>
            <person name="Copeland A."/>
            <person name="Tice H."/>
            <person name="Cheng J.-F."/>
            <person name="Lucas S."/>
            <person name="Chen F."/>
            <person name="Nolan M."/>
            <person name="LaButti K."/>
            <person name="Pati A."/>
            <person name="Ivanova N."/>
            <person name="Mavrommatis K."/>
            <person name="Mikhailova N."/>
            <person name="Pitluck S."/>
            <person name="Bruce D."/>
            <person name="Goodwin L."/>
            <person name="Land M."/>
            <person name="Hauser L."/>
            <person name="Chang Y.-J."/>
            <person name="Jeffries C.D."/>
            <person name="Chen A."/>
            <person name="Palaniappan K."/>
            <person name="Chain P."/>
            <person name="Rohde M."/>
            <person name="Goeker M."/>
            <person name="Bristow J."/>
            <person name="Eisen J.A."/>
            <person name="Markowitz V."/>
            <person name="Hugenholtz P."/>
            <person name="Kyrpides N.C."/>
            <person name="Klenk H.-P."/>
            <person name="Brettin T."/>
        </authorList>
    </citation>
    <scope>NUCLEOTIDE SEQUENCE [LARGE SCALE GENOMIC DNA]</scope>
    <source>
        <strain evidence="4">DSM 17836 / JCM 10339 / NBRC 14399</strain>
    </source>
</reference>
<dbReference type="KEGG" id="kfl:Kfla_1480"/>
<dbReference type="SUPFAM" id="SSF51294">
    <property type="entry name" value="Hedgehog/intein (Hint) domain"/>
    <property type="match status" value="1"/>
</dbReference>
<proteinExistence type="predicted"/>
<dbReference type="PROSITE" id="PS50817">
    <property type="entry name" value="INTEIN_N_TER"/>
    <property type="match status" value="1"/>
</dbReference>
<dbReference type="eggNOG" id="COG3209">
    <property type="taxonomic scope" value="Bacteria"/>
</dbReference>
<feature type="domain" description="Hint" evidence="2">
    <location>
        <begin position="93"/>
        <end position="196"/>
    </location>
</feature>
<name>D2PLF2_KRIFD</name>
<gene>
    <name evidence="3" type="ordered locus">Kfla_1480</name>
</gene>
<organism evidence="3 4">
    <name type="scientific">Kribbella flavida (strain DSM 17836 / JCM 10339 / NBRC 14399)</name>
    <dbReference type="NCBI Taxonomy" id="479435"/>
    <lineage>
        <taxon>Bacteria</taxon>
        <taxon>Bacillati</taxon>
        <taxon>Actinomycetota</taxon>
        <taxon>Actinomycetes</taxon>
        <taxon>Propionibacteriales</taxon>
        <taxon>Kribbellaceae</taxon>
        <taxon>Kribbella</taxon>
    </lineage>
</organism>
<dbReference type="InterPro" id="IPR006141">
    <property type="entry name" value="Intein_N"/>
</dbReference>
<keyword evidence="4" id="KW-1185">Reference proteome</keyword>
<dbReference type="AlphaFoldDB" id="D2PLF2"/>
<dbReference type="GO" id="GO:0016539">
    <property type="term" value="P:intein-mediated protein splicing"/>
    <property type="evidence" value="ECO:0007669"/>
    <property type="project" value="InterPro"/>
</dbReference>
<dbReference type="InterPro" id="IPR036844">
    <property type="entry name" value="Hint_dom_sf"/>
</dbReference>
<dbReference type="RefSeq" id="WP_012919137.1">
    <property type="nucleotide sequence ID" value="NC_013729.1"/>
</dbReference>
<dbReference type="HOGENOM" id="CLU_801179_0_0_11"/>
<feature type="compositionally biased region" description="Basic and acidic residues" evidence="1">
    <location>
        <begin position="1"/>
        <end position="13"/>
    </location>
</feature>
<evidence type="ECO:0000259" key="2">
    <source>
        <dbReference type="SMART" id="SM00306"/>
    </source>
</evidence>
<dbReference type="Proteomes" id="UP000007967">
    <property type="component" value="Chromosome"/>
</dbReference>
<dbReference type="Gene3D" id="2.170.16.10">
    <property type="entry name" value="Hedgehog/Intein (Hint) domain"/>
    <property type="match status" value="1"/>
</dbReference>
<dbReference type="CDD" id="cd00081">
    <property type="entry name" value="Hint"/>
    <property type="match status" value="1"/>
</dbReference>
<reference evidence="4" key="1">
    <citation type="submission" date="2009-09" db="EMBL/GenBank/DDBJ databases">
        <title>The complete genome of Kribbella flavida DSM 17836.</title>
        <authorList>
            <consortium name="US DOE Joint Genome Institute (JGI-PGF)"/>
            <person name="Lucas S."/>
            <person name="Copeland A."/>
            <person name="Lapidus A."/>
            <person name="Glavina del Rio T."/>
            <person name="Dalin E."/>
            <person name="Tice H."/>
            <person name="Bruce D."/>
            <person name="Goodwin L."/>
            <person name="Pitluck S."/>
            <person name="Kyrpides N."/>
            <person name="Mavromatis K."/>
            <person name="Ivanova N."/>
            <person name="Saunders E."/>
            <person name="Brettin T."/>
            <person name="Detter J.C."/>
            <person name="Han C."/>
            <person name="Larimer F."/>
            <person name="Land M."/>
            <person name="Hauser L."/>
            <person name="Markowitz V."/>
            <person name="Cheng J.-F."/>
            <person name="Hugenholtz P."/>
            <person name="Woyke T."/>
            <person name="Wu D."/>
            <person name="Pukall R."/>
            <person name="Klenk H.-P."/>
            <person name="Eisen J.A."/>
        </authorList>
    </citation>
    <scope>NUCLEOTIDE SEQUENCE [LARGE SCALE GENOMIC DNA]</scope>
    <source>
        <strain evidence="4">DSM 17836 / JCM 10339 / NBRC 14399</strain>
    </source>
</reference>
<evidence type="ECO:0000256" key="1">
    <source>
        <dbReference type="SAM" id="MobiDB-lite"/>
    </source>
</evidence>
<sequence>MTKDTPSRPERAECSNGPFSPADPSAGEALLHPVRTFNEFKQPYADDAAAQRYDRAVGRGLFDAATLGTGGIGALGKAGKLGTRTPDRSPDGSCSFTGDTKVLMADGSTKPISEIVVGDEVLATDPETGETSARQVTHTWAHLDIVLDLEITADDDSDGAGDIIATTEDHPFWNATDHQYQRADHLDAGDKLLTASGRNTTVRGLRPHSQRHTTAHNLTVAGPHTYYVVAVGTPVLVHNTCPLRSASEAAFKAADDPASIFVKDKHLSSFGGRYSKFATTDKAEAQSWIAEGLRSDRASFRPNGLDGTFKVEVDMQRTIGTKGQTGLRAIVSDDGRVINAFPFEVR</sequence>
<evidence type="ECO:0000313" key="3">
    <source>
        <dbReference type="EMBL" id="ADB30581.1"/>
    </source>
</evidence>
<accession>D2PLF2</accession>
<feature type="region of interest" description="Disordered" evidence="1">
    <location>
        <begin position="1"/>
        <end position="29"/>
    </location>
</feature>
<dbReference type="STRING" id="479435.Kfla_1480"/>
<dbReference type="SMART" id="SM00306">
    <property type="entry name" value="HintN"/>
    <property type="match status" value="1"/>
</dbReference>